<feature type="transmembrane region" description="Helical" evidence="20">
    <location>
        <begin position="308"/>
        <end position="332"/>
    </location>
</feature>
<dbReference type="PRINTS" id="PR01165">
    <property type="entry name" value="CYCOXIDASEI"/>
</dbReference>
<reference evidence="22 23" key="1">
    <citation type="submission" date="2018-07" db="EMBL/GenBank/DDBJ databases">
        <title>Genomic Encyclopedia of Type Strains, Phase IV (KMG-IV): sequencing the most valuable type-strain genomes for metagenomic binning, comparative biology and taxonomic classification.</title>
        <authorList>
            <person name="Goeker M."/>
        </authorList>
    </citation>
    <scope>NUCLEOTIDE SEQUENCE [LARGE SCALE GENOMIC DNA]</scope>
    <source>
        <strain evidence="22 23">DSM 25281</strain>
    </source>
</reference>
<keyword evidence="13 19" id="KW-0249">Electron transport</keyword>
<evidence type="ECO:0000256" key="15">
    <source>
        <dbReference type="ARBA" id="ARBA00023004"/>
    </source>
</evidence>
<dbReference type="EC" id="7.1.1.9" evidence="4 20"/>
<feature type="transmembrane region" description="Helical" evidence="20">
    <location>
        <begin position="455"/>
        <end position="475"/>
    </location>
</feature>
<proteinExistence type="inferred from homology"/>
<feature type="transmembrane region" description="Helical" evidence="20">
    <location>
        <begin position="224"/>
        <end position="252"/>
    </location>
</feature>
<dbReference type="NCBIfam" id="TIGR02891">
    <property type="entry name" value="CtaD_CoxA"/>
    <property type="match status" value="1"/>
</dbReference>
<evidence type="ECO:0000313" key="23">
    <source>
        <dbReference type="Proteomes" id="UP000255326"/>
    </source>
</evidence>
<keyword evidence="14 20" id="KW-1133">Transmembrane helix</keyword>
<evidence type="ECO:0000256" key="11">
    <source>
        <dbReference type="ARBA" id="ARBA00022723"/>
    </source>
</evidence>
<comment type="subcellular location">
    <subcellularLocation>
        <location evidence="1 20">Cell membrane</location>
        <topology evidence="1 20">Multi-pass membrane protein</topology>
    </subcellularLocation>
</comment>
<feature type="transmembrane region" description="Helical" evidence="20">
    <location>
        <begin position="414"/>
        <end position="435"/>
    </location>
</feature>
<keyword evidence="23" id="KW-1185">Reference proteome</keyword>
<evidence type="ECO:0000256" key="7">
    <source>
        <dbReference type="ARBA" id="ARBA00022475"/>
    </source>
</evidence>
<dbReference type="PROSITE" id="PS50855">
    <property type="entry name" value="COX1"/>
    <property type="match status" value="1"/>
</dbReference>
<dbReference type="GO" id="GO:0004129">
    <property type="term" value="F:cytochrome-c oxidase activity"/>
    <property type="evidence" value="ECO:0007669"/>
    <property type="project" value="UniProtKB-EC"/>
</dbReference>
<evidence type="ECO:0000256" key="16">
    <source>
        <dbReference type="ARBA" id="ARBA00023008"/>
    </source>
</evidence>
<evidence type="ECO:0000256" key="8">
    <source>
        <dbReference type="ARBA" id="ARBA00022617"/>
    </source>
</evidence>
<dbReference type="GO" id="GO:0020037">
    <property type="term" value="F:heme binding"/>
    <property type="evidence" value="ECO:0007669"/>
    <property type="project" value="InterPro"/>
</dbReference>
<evidence type="ECO:0000313" key="22">
    <source>
        <dbReference type="EMBL" id="RDI41021.1"/>
    </source>
</evidence>
<keyword evidence="8 19" id="KW-0349">Heme</keyword>
<accession>A0A370GBC0</accession>
<dbReference type="PANTHER" id="PTHR10422">
    <property type="entry name" value="CYTOCHROME C OXIDASE SUBUNIT 1"/>
    <property type="match status" value="1"/>
</dbReference>
<keyword evidence="9 19" id="KW-0679">Respiratory chain</keyword>
<dbReference type="RefSeq" id="WP_170137282.1">
    <property type="nucleotide sequence ID" value="NZ_QQAY01000010.1"/>
</dbReference>
<keyword evidence="16 20" id="KW-0186">Copper</keyword>
<dbReference type="GO" id="GO:0046872">
    <property type="term" value="F:metal ion binding"/>
    <property type="evidence" value="ECO:0007669"/>
    <property type="project" value="UniProtKB-KW"/>
</dbReference>
<feature type="transmembrane region" description="Helical" evidence="20">
    <location>
        <begin position="378"/>
        <end position="402"/>
    </location>
</feature>
<evidence type="ECO:0000256" key="3">
    <source>
        <dbReference type="ARBA" id="ARBA00009578"/>
    </source>
</evidence>
<feature type="transmembrane region" description="Helical" evidence="20">
    <location>
        <begin position="105"/>
        <end position="126"/>
    </location>
</feature>
<dbReference type="Gene3D" id="1.20.210.10">
    <property type="entry name" value="Cytochrome c oxidase-like, subunit I domain"/>
    <property type="match status" value="1"/>
</dbReference>
<feature type="transmembrane region" description="Helical" evidence="20">
    <location>
        <begin position="611"/>
        <end position="628"/>
    </location>
</feature>
<dbReference type="InterPro" id="IPR023616">
    <property type="entry name" value="Cyt_c_oxase-like_su1_dom"/>
</dbReference>
<comment type="similarity">
    <text evidence="3 19">Belongs to the heme-copper respiratory oxidase family.</text>
</comment>
<evidence type="ECO:0000256" key="13">
    <source>
        <dbReference type="ARBA" id="ARBA00022982"/>
    </source>
</evidence>
<comment type="function">
    <text evidence="20">Cytochrome c oxidase is the component of the respiratory chain that catalyzes the reduction of oxygen to water. Subunits 1-3 form the functional core of the enzyme complex. CO I is the catalytic subunit of the enzyme. Electrons originating in cytochrome c are transferred via the copper A center of subunit 2 and heme A of subunit 1 to the bimetallic center formed by heme A3 and copper B.</text>
</comment>
<feature type="transmembrane region" description="Helical" evidence="20">
    <location>
        <begin position="138"/>
        <end position="161"/>
    </location>
</feature>
<evidence type="ECO:0000256" key="5">
    <source>
        <dbReference type="ARBA" id="ARBA00015947"/>
    </source>
</evidence>
<organism evidence="22 23">
    <name type="scientific">Falsibacillus pallidus</name>
    <dbReference type="NCBI Taxonomy" id="493781"/>
    <lineage>
        <taxon>Bacteria</taxon>
        <taxon>Bacillati</taxon>
        <taxon>Bacillota</taxon>
        <taxon>Bacilli</taxon>
        <taxon>Bacillales</taxon>
        <taxon>Bacillaceae</taxon>
        <taxon>Falsibacillus</taxon>
    </lineage>
</organism>
<feature type="transmembrane region" description="Helical" evidence="20">
    <location>
        <begin position="272"/>
        <end position="296"/>
    </location>
</feature>
<dbReference type="GO" id="GO:0005886">
    <property type="term" value="C:plasma membrane"/>
    <property type="evidence" value="ECO:0007669"/>
    <property type="project" value="UniProtKB-SubCell"/>
</dbReference>
<evidence type="ECO:0000256" key="4">
    <source>
        <dbReference type="ARBA" id="ARBA00012949"/>
    </source>
</evidence>
<dbReference type="PANTHER" id="PTHR10422:SF44">
    <property type="entry name" value="CYTOCHROME C OXIDASE SUBUNIT 1"/>
    <property type="match status" value="1"/>
</dbReference>
<comment type="catalytic activity">
    <reaction evidence="18 20">
        <text>4 Fe(II)-[cytochrome c] + O2 + 8 H(+)(in) = 4 Fe(III)-[cytochrome c] + 2 H2O + 4 H(+)(out)</text>
        <dbReference type="Rhea" id="RHEA:11436"/>
        <dbReference type="Rhea" id="RHEA-COMP:10350"/>
        <dbReference type="Rhea" id="RHEA-COMP:14399"/>
        <dbReference type="ChEBI" id="CHEBI:15377"/>
        <dbReference type="ChEBI" id="CHEBI:15378"/>
        <dbReference type="ChEBI" id="CHEBI:15379"/>
        <dbReference type="ChEBI" id="CHEBI:29033"/>
        <dbReference type="ChEBI" id="CHEBI:29034"/>
        <dbReference type="EC" id="7.1.1.9"/>
    </reaction>
</comment>
<keyword evidence="15 20" id="KW-0408">Iron</keyword>
<feature type="transmembrane region" description="Helical" evidence="20">
    <location>
        <begin position="20"/>
        <end position="39"/>
    </location>
</feature>
<evidence type="ECO:0000256" key="2">
    <source>
        <dbReference type="ARBA" id="ARBA00004673"/>
    </source>
</evidence>
<dbReference type="FunFam" id="1.20.210.10:FF:000006">
    <property type="entry name" value="Cytochrome c oxidase subunit 1"/>
    <property type="match status" value="1"/>
</dbReference>
<evidence type="ECO:0000256" key="14">
    <source>
        <dbReference type="ARBA" id="ARBA00022989"/>
    </source>
</evidence>
<keyword evidence="6 19" id="KW-0813">Transport</keyword>
<protein>
    <recommendedName>
        <fullName evidence="5 20">Cytochrome c oxidase subunit 1</fullName>
        <ecNumber evidence="4 20">7.1.1.9</ecNumber>
    </recommendedName>
</protein>
<evidence type="ECO:0000256" key="6">
    <source>
        <dbReference type="ARBA" id="ARBA00022448"/>
    </source>
</evidence>
<evidence type="ECO:0000256" key="12">
    <source>
        <dbReference type="ARBA" id="ARBA00022967"/>
    </source>
</evidence>
<evidence type="ECO:0000256" key="18">
    <source>
        <dbReference type="ARBA" id="ARBA00047816"/>
    </source>
</evidence>
<dbReference type="InterPro" id="IPR000883">
    <property type="entry name" value="Cyt_C_Oxase_1"/>
</dbReference>
<keyword evidence="10 19" id="KW-0812">Transmembrane</keyword>
<comment type="pathway">
    <text evidence="2 20">Energy metabolism; oxidative phosphorylation.</text>
</comment>
<feature type="transmembrane region" description="Helical" evidence="20">
    <location>
        <begin position="344"/>
        <end position="366"/>
    </location>
</feature>
<dbReference type="Proteomes" id="UP000255326">
    <property type="component" value="Unassembled WGS sequence"/>
</dbReference>
<feature type="domain" description="Cytochrome oxidase subunit I profile" evidence="21">
    <location>
        <begin position="40"/>
        <end position="556"/>
    </location>
</feature>
<dbReference type="GO" id="GO:0006119">
    <property type="term" value="P:oxidative phosphorylation"/>
    <property type="evidence" value="ECO:0007669"/>
    <property type="project" value="UniProtKB-UniPathway"/>
</dbReference>
<evidence type="ECO:0000256" key="1">
    <source>
        <dbReference type="ARBA" id="ARBA00004651"/>
    </source>
</evidence>
<dbReference type="EMBL" id="QQAY01000010">
    <property type="protein sequence ID" value="RDI41021.1"/>
    <property type="molecule type" value="Genomic_DNA"/>
</dbReference>
<dbReference type="GO" id="GO:0022904">
    <property type="term" value="P:respiratory electron transport chain"/>
    <property type="evidence" value="ECO:0007669"/>
    <property type="project" value="TreeGrafter"/>
</dbReference>
<sequence length="651" mass="72912">MDLKYTLWGKKITFPSDILAADMSILLFLLIGVGLLTYFKKWKWLWGWLTTTHHSKIGILYLTAGGAFFLRGGLDALIMRVQLALPENQFWVFQGEKYNQMMTTHGTTMIFFVAMPLLIGLMNVAVPLQIGARDLAFPYLNALSFWLFFAGGSLVNISFILGGSPTAGWTAYAPLALKEFSPGPGNDYYALGLQIAGIGTLLTAINFLVTILNKRTKGMTLTRMPLFTWSTLVTSLLILFAFPALTVALLLLSFDRLFGTSFLSADAGNALIWQHLFWIFGHPEVYILILPAFGIFSDVISTFAKKKLFGYTSMVFAIVLIGFLGFMVWVHHMFTVGLGPASNAIFAISTMSIAVPTGIKVFNWLFTLKGGVIRFNTAMLYALSFIPTFVMGGVTGVMLAAAPADYQYHDSYFVVGHFHYVIVGGTILGIFSGLYYWWPKMFGFLLDEKRGKWQFWLFAIGFHLTFFPMHIMGLMGMPRRVYTYLEDSGLGTLNMISTIGAFLMGLSVLFFIYTVYWSCRNGVRDASGDPWDGRTLEWAIPSPPPEYNFARRPFVRGVDAFWKEKMEGDGTFQPAEKLKPIHIPPSNVQPMILSGIFFMTAFGFIFDWNLVKIGGGILILGMLIWRSFTDKGGHFITAEELAEREERKGGR</sequence>
<dbReference type="PROSITE" id="PS00077">
    <property type="entry name" value="COX1_CUB"/>
    <property type="match status" value="1"/>
</dbReference>
<dbReference type="AlphaFoldDB" id="A0A370GBC0"/>
<gene>
    <name evidence="22" type="ORF">DFR59_11022</name>
</gene>
<keyword evidence="7 20" id="KW-1003">Cell membrane</keyword>
<evidence type="ECO:0000256" key="20">
    <source>
        <dbReference type="RuleBase" id="RU363061"/>
    </source>
</evidence>
<feature type="transmembrane region" description="Helical" evidence="20">
    <location>
        <begin position="188"/>
        <end position="212"/>
    </location>
</feature>
<feature type="transmembrane region" description="Helical" evidence="20">
    <location>
        <begin position="495"/>
        <end position="516"/>
    </location>
</feature>
<dbReference type="InterPro" id="IPR036927">
    <property type="entry name" value="Cyt_c_oxase-like_su1_sf"/>
</dbReference>
<keyword evidence="17 20" id="KW-0472">Membrane</keyword>
<keyword evidence="11 20" id="KW-0479">Metal-binding</keyword>
<dbReference type="InterPro" id="IPR023615">
    <property type="entry name" value="Cyt_c_Oxase_su1_BS"/>
</dbReference>
<dbReference type="CDD" id="cd01662">
    <property type="entry name" value="Ubiquinol_Oxidase_I"/>
    <property type="match status" value="1"/>
</dbReference>
<dbReference type="Pfam" id="PF00115">
    <property type="entry name" value="COX1"/>
    <property type="match status" value="1"/>
</dbReference>
<evidence type="ECO:0000256" key="9">
    <source>
        <dbReference type="ARBA" id="ARBA00022660"/>
    </source>
</evidence>
<evidence type="ECO:0000256" key="10">
    <source>
        <dbReference type="ARBA" id="ARBA00022692"/>
    </source>
</evidence>
<comment type="caution">
    <text evidence="22">The sequence shown here is derived from an EMBL/GenBank/DDBJ whole genome shotgun (WGS) entry which is preliminary data.</text>
</comment>
<keyword evidence="12" id="KW-1278">Translocase</keyword>
<evidence type="ECO:0000259" key="21">
    <source>
        <dbReference type="PROSITE" id="PS50855"/>
    </source>
</evidence>
<dbReference type="SUPFAM" id="SSF81442">
    <property type="entry name" value="Cytochrome c oxidase subunit I-like"/>
    <property type="match status" value="1"/>
</dbReference>
<dbReference type="GO" id="GO:0015990">
    <property type="term" value="P:electron transport coupled proton transport"/>
    <property type="evidence" value="ECO:0007669"/>
    <property type="project" value="InterPro"/>
</dbReference>
<evidence type="ECO:0000256" key="17">
    <source>
        <dbReference type="ARBA" id="ARBA00023136"/>
    </source>
</evidence>
<dbReference type="InterPro" id="IPR014241">
    <property type="entry name" value="Cyt_c_oxidase_su1_bac"/>
</dbReference>
<feature type="transmembrane region" description="Helical" evidence="20">
    <location>
        <begin position="59"/>
        <end position="85"/>
    </location>
</feature>
<name>A0A370GBC0_9BACI</name>
<dbReference type="UniPathway" id="UPA00705"/>
<evidence type="ECO:0000256" key="19">
    <source>
        <dbReference type="RuleBase" id="RU000370"/>
    </source>
</evidence>